<name>A0AA38X2W6_9EURO</name>
<evidence type="ECO:0000313" key="3">
    <source>
        <dbReference type="Proteomes" id="UP001172673"/>
    </source>
</evidence>
<gene>
    <name evidence="2" type="ORF">H2200_009685</name>
</gene>
<evidence type="ECO:0000313" key="2">
    <source>
        <dbReference type="EMBL" id="KAJ9605836.1"/>
    </source>
</evidence>
<feature type="region of interest" description="Disordered" evidence="1">
    <location>
        <begin position="58"/>
        <end position="95"/>
    </location>
</feature>
<organism evidence="2 3">
    <name type="scientific">Cladophialophora chaetospira</name>
    <dbReference type="NCBI Taxonomy" id="386627"/>
    <lineage>
        <taxon>Eukaryota</taxon>
        <taxon>Fungi</taxon>
        <taxon>Dikarya</taxon>
        <taxon>Ascomycota</taxon>
        <taxon>Pezizomycotina</taxon>
        <taxon>Eurotiomycetes</taxon>
        <taxon>Chaetothyriomycetidae</taxon>
        <taxon>Chaetothyriales</taxon>
        <taxon>Herpotrichiellaceae</taxon>
        <taxon>Cladophialophora</taxon>
    </lineage>
</organism>
<dbReference type="EMBL" id="JAPDRK010000015">
    <property type="protein sequence ID" value="KAJ9605836.1"/>
    <property type="molecule type" value="Genomic_DNA"/>
</dbReference>
<feature type="compositionally biased region" description="Polar residues" evidence="1">
    <location>
        <begin position="73"/>
        <end position="89"/>
    </location>
</feature>
<feature type="compositionally biased region" description="Basic and acidic residues" evidence="1">
    <location>
        <begin position="1"/>
        <end position="18"/>
    </location>
</feature>
<keyword evidence="3" id="KW-1185">Reference proteome</keyword>
<dbReference type="AlphaFoldDB" id="A0AA38X2W6"/>
<feature type="region of interest" description="Disordered" evidence="1">
    <location>
        <begin position="1"/>
        <end position="41"/>
    </location>
</feature>
<proteinExistence type="predicted"/>
<reference evidence="2" key="1">
    <citation type="submission" date="2022-10" db="EMBL/GenBank/DDBJ databases">
        <title>Culturing micro-colonial fungi from biological soil crusts in the Mojave desert and describing Neophaeococcomyces mojavensis, and introducing the new genera and species Taxawa tesnikishii.</title>
        <authorList>
            <person name="Kurbessoian T."/>
            <person name="Stajich J.E."/>
        </authorList>
    </citation>
    <scope>NUCLEOTIDE SEQUENCE</scope>
    <source>
        <strain evidence="2">TK_41</strain>
    </source>
</reference>
<sequence>MERDGHRYKPPTLRREDAILGGDPRFAPLRREGVKGPVGHSDPAVELLVERLIAALKKTPSPGSENVPLQGKTFDSPQPPAKSTHQVSSLGKKVQIPVDPVSKKLPASDSEEIIQVSDKEADSWELVGEGELDAMYHSDAHVYESKLDPERILDMDLESIVQVWNGEDKEFDAVIV</sequence>
<evidence type="ECO:0000256" key="1">
    <source>
        <dbReference type="SAM" id="MobiDB-lite"/>
    </source>
</evidence>
<protein>
    <submittedName>
        <fullName evidence="2">Uncharacterized protein</fullName>
    </submittedName>
</protein>
<comment type="caution">
    <text evidence="2">The sequence shown here is derived from an EMBL/GenBank/DDBJ whole genome shotgun (WGS) entry which is preliminary data.</text>
</comment>
<dbReference type="Proteomes" id="UP001172673">
    <property type="component" value="Unassembled WGS sequence"/>
</dbReference>
<accession>A0AA38X2W6</accession>